<dbReference type="EMBL" id="CAJNOC010000305">
    <property type="protein sequence ID" value="CAF0742138.1"/>
    <property type="molecule type" value="Genomic_DNA"/>
</dbReference>
<evidence type="ECO:0000313" key="3">
    <source>
        <dbReference type="Proteomes" id="UP000663879"/>
    </source>
</evidence>
<protein>
    <submittedName>
        <fullName evidence="2">Uncharacterized protein</fullName>
    </submittedName>
</protein>
<gene>
    <name evidence="2" type="ORF">OXX778_LOCUS3446</name>
</gene>
<keyword evidence="1" id="KW-0732">Signal</keyword>
<feature type="signal peptide" evidence="1">
    <location>
        <begin position="1"/>
        <end position="20"/>
    </location>
</feature>
<evidence type="ECO:0000313" key="2">
    <source>
        <dbReference type="EMBL" id="CAF0742138.1"/>
    </source>
</evidence>
<sequence>MNKHLIFLFAFISLISLSTSLKLVGEFYSTEPSTDGRCCSCCPPGSFMCIMACCACPPGEIDETEQIKPIIDLPVVNDEETELSREPSTNGRCCSCCPPSWTGPCIGACCACPLGK</sequence>
<accession>A0A813NXH0</accession>
<name>A0A813NXH0_9BILA</name>
<organism evidence="2 3">
    <name type="scientific">Brachionus calyciflorus</name>
    <dbReference type="NCBI Taxonomy" id="104777"/>
    <lineage>
        <taxon>Eukaryota</taxon>
        <taxon>Metazoa</taxon>
        <taxon>Spiralia</taxon>
        <taxon>Gnathifera</taxon>
        <taxon>Rotifera</taxon>
        <taxon>Eurotatoria</taxon>
        <taxon>Monogononta</taxon>
        <taxon>Pseudotrocha</taxon>
        <taxon>Ploima</taxon>
        <taxon>Brachionidae</taxon>
        <taxon>Brachionus</taxon>
    </lineage>
</organism>
<feature type="chain" id="PRO_5032752441" evidence="1">
    <location>
        <begin position="21"/>
        <end position="116"/>
    </location>
</feature>
<dbReference type="AlphaFoldDB" id="A0A813NXH0"/>
<evidence type="ECO:0000256" key="1">
    <source>
        <dbReference type="SAM" id="SignalP"/>
    </source>
</evidence>
<comment type="caution">
    <text evidence="2">The sequence shown here is derived from an EMBL/GenBank/DDBJ whole genome shotgun (WGS) entry which is preliminary data.</text>
</comment>
<keyword evidence="3" id="KW-1185">Reference proteome</keyword>
<dbReference type="Proteomes" id="UP000663879">
    <property type="component" value="Unassembled WGS sequence"/>
</dbReference>
<reference evidence="2" key="1">
    <citation type="submission" date="2021-02" db="EMBL/GenBank/DDBJ databases">
        <authorList>
            <person name="Nowell W R."/>
        </authorList>
    </citation>
    <scope>NUCLEOTIDE SEQUENCE</scope>
    <source>
        <strain evidence="2">Ploen Becks lab</strain>
    </source>
</reference>
<proteinExistence type="predicted"/>